<evidence type="ECO:0000256" key="8">
    <source>
        <dbReference type="ARBA" id="ARBA00022755"/>
    </source>
</evidence>
<dbReference type="Gene3D" id="3.90.600.10">
    <property type="entry name" value="Phosphoribosylglycinamide synthetase, C-terminal domain"/>
    <property type="match status" value="1"/>
</dbReference>
<dbReference type="InterPro" id="IPR013815">
    <property type="entry name" value="ATP_grasp_subdomain_1"/>
</dbReference>
<evidence type="ECO:0000256" key="6">
    <source>
        <dbReference type="ARBA" id="ARBA00022723"/>
    </source>
</evidence>
<evidence type="ECO:0000256" key="3">
    <source>
        <dbReference type="ARBA" id="ARBA00005174"/>
    </source>
</evidence>
<accession>A0A1I4ND25</accession>
<sequence>MNVLIVGGGGREHALARTFAESPEVDTVYAAPGNAGMKQTAVCIDVNEEDAGSLTAFAAEHDIGLTVVGPEAPLLKGVVNAFQEAGLTVFGPTKEAAAIEGSKSFAKAFMERHCIPTGTYKVTSDYDEAIRHVDNEGVPIVIKADGLAAGKGVTVAFTKEEADAALRDILLDDKFGEAGASVVLEEYLEGEELSLMAFVHGTTVVPMVGAQDHKRAFDGDQGPNTGGMGAYSPVPQFDDSDVERAVRDVLQPAADGLAEEGRPFTGILYAGLMMTMDGPKVVEFNARFGDPEAQVVLPRLDSDLASVMTELMDGGRPSLTWSSDAVLGVVAASKGYPGSYDKGVPITDVPDADLLFFAGAGEENGTYVTAGGRVLLLAEKAATLQEAQTAVYGKLKGLDTTNLFYRTDIGRNVIKD</sequence>
<protein>
    <recommendedName>
        <fullName evidence="4 14">Phosphoribosylamine--glycine ligase</fullName>
        <ecNumber evidence="4 14">6.3.4.13</ecNumber>
    </recommendedName>
    <alternativeName>
        <fullName evidence="14">GARS</fullName>
    </alternativeName>
    <alternativeName>
        <fullName evidence="12 14">Glycinamide ribonucleotide synthetase</fullName>
    </alternativeName>
    <alternativeName>
        <fullName evidence="13 14">Phosphoribosylglycinamide synthetase</fullName>
    </alternativeName>
</protein>
<keyword evidence="5 14" id="KW-0436">Ligase</keyword>
<dbReference type="InterPro" id="IPR011761">
    <property type="entry name" value="ATP-grasp"/>
</dbReference>
<evidence type="ECO:0000313" key="18">
    <source>
        <dbReference type="Proteomes" id="UP000199668"/>
    </source>
</evidence>
<feature type="domain" description="ATP-grasp" evidence="16">
    <location>
        <begin position="107"/>
        <end position="313"/>
    </location>
</feature>
<evidence type="ECO:0000256" key="4">
    <source>
        <dbReference type="ARBA" id="ARBA00013255"/>
    </source>
</evidence>
<keyword evidence="8 14" id="KW-0658">Purine biosynthesis</keyword>
<dbReference type="HAMAP" id="MF_00138">
    <property type="entry name" value="GARS"/>
    <property type="match status" value="1"/>
</dbReference>
<evidence type="ECO:0000256" key="9">
    <source>
        <dbReference type="ARBA" id="ARBA00022840"/>
    </source>
</evidence>
<proteinExistence type="inferred from homology"/>
<gene>
    <name evidence="14" type="primary">purD</name>
    <name evidence="17" type="ORF">SAMN04488054_1176</name>
</gene>
<organism evidence="17 18">
    <name type="scientific">Salibacterium qingdaonense</name>
    <dbReference type="NCBI Taxonomy" id="266892"/>
    <lineage>
        <taxon>Bacteria</taxon>
        <taxon>Bacillati</taxon>
        <taxon>Bacillota</taxon>
        <taxon>Bacilli</taxon>
        <taxon>Bacillales</taxon>
        <taxon>Bacillaceae</taxon>
    </lineage>
</organism>
<dbReference type="SMART" id="SM01210">
    <property type="entry name" value="GARS_C"/>
    <property type="match status" value="1"/>
</dbReference>
<dbReference type="FunFam" id="3.30.470.20:FF:000018">
    <property type="entry name" value="Trifunctional purine biosynthetic protein adenosine-3"/>
    <property type="match status" value="1"/>
</dbReference>
<dbReference type="PANTHER" id="PTHR43472:SF1">
    <property type="entry name" value="PHOSPHORIBOSYLAMINE--GLYCINE LIGASE, CHLOROPLASTIC"/>
    <property type="match status" value="1"/>
</dbReference>
<dbReference type="SMART" id="SM01209">
    <property type="entry name" value="GARS_A"/>
    <property type="match status" value="1"/>
</dbReference>
<evidence type="ECO:0000256" key="14">
    <source>
        <dbReference type="HAMAP-Rule" id="MF_00138"/>
    </source>
</evidence>
<evidence type="ECO:0000259" key="16">
    <source>
        <dbReference type="PROSITE" id="PS50975"/>
    </source>
</evidence>
<comment type="pathway">
    <text evidence="3 14">Purine metabolism; IMP biosynthesis via de novo pathway; N(1)-(5-phospho-D-ribosyl)glycinamide from 5-phospho-alpha-D-ribose 1-diphosphate: step 2/2.</text>
</comment>
<reference evidence="17 18" key="1">
    <citation type="submission" date="2016-10" db="EMBL/GenBank/DDBJ databases">
        <authorList>
            <person name="de Groot N.N."/>
        </authorList>
    </citation>
    <scope>NUCLEOTIDE SEQUENCE [LARGE SCALE GENOMIC DNA]</scope>
    <source>
        <strain evidence="17 18">CGMCC 1.6134</strain>
    </source>
</reference>
<dbReference type="PROSITE" id="PS50975">
    <property type="entry name" value="ATP_GRASP"/>
    <property type="match status" value="1"/>
</dbReference>
<dbReference type="Gene3D" id="3.30.1490.20">
    <property type="entry name" value="ATP-grasp fold, A domain"/>
    <property type="match status" value="1"/>
</dbReference>
<evidence type="ECO:0000256" key="15">
    <source>
        <dbReference type="PROSITE-ProRule" id="PRU00409"/>
    </source>
</evidence>
<evidence type="ECO:0000256" key="2">
    <source>
        <dbReference type="ARBA" id="ARBA00001946"/>
    </source>
</evidence>
<dbReference type="RefSeq" id="WP_090927368.1">
    <property type="nucleotide sequence ID" value="NZ_FOTY01000017.1"/>
</dbReference>
<dbReference type="Gene3D" id="3.30.470.20">
    <property type="entry name" value="ATP-grasp fold, B domain"/>
    <property type="match status" value="1"/>
</dbReference>
<comment type="similarity">
    <text evidence="11 14">Belongs to the GARS family.</text>
</comment>
<dbReference type="InterPro" id="IPR020562">
    <property type="entry name" value="PRibGlycinamide_synth_N"/>
</dbReference>
<comment type="catalytic activity">
    <reaction evidence="14">
        <text>5-phospho-beta-D-ribosylamine + glycine + ATP = N(1)-(5-phospho-beta-D-ribosyl)glycinamide + ADP + phosphate + H(+)</text>
        <dbReference type="Rhea" id="RHEA:17453"/>
        <dbReference type="ChEBI" id="CHEBI:15378"/>
        <dbReference type="ChEBI" id="CHEBI:30616"/>
        <dbReference type="ChEBI" id="CHEBI:43474"/>
        <dbReference type="ChEBI" id="CHEBI:57305"/>
        <dbReference type="ChEBI" id="CHEBI:58681"/>
        <dbReference type="ChEBI" id="CHEBI:143788"/>
        <dbReference type="ChEBI" id="CHEBI:456216"/>
        <dbReference type="EC" id="6.3.4.13"/>
    </reaction>
</comment>
<keyword evidence="7 15" id="KW-0547">Nucleotide-binding</keyword>
<dbReference type="Proteomes" id="UP000199668">
    <property type="component" value="Unassembled WGS sequence"/>
</dbReference>
<dbReference type="InterPro" id="IPR011054">
    <property type="entry name" value="Rudment_hybrid_motif"/>
</dbReference>
<dbReference type="InterPro" id="IPR000115">
    <property type="entry name" value="PRibGlycinamide_synth"/>
</dbReference>
<dbReference type="EMBL" id="FOTY01000017">
    <property type="protein sequence ID" value="SFM13472.1"/>
    <property type="molecule type" value="Genomic_DNA"/>
</dbReference>
<comment type="cofactor">
    <cofactor evidence="1">
        <name>Mn(2+)</name>
        <dbReference type="ChEBI" id="CHEBI:29035"/>
    </cofactor>
</comment>
<dbReference type="OrthoDB" id="9807240at2"/>
<evidence type="ECO:0000256" key="13">
    <source>
        <dbReference type="ARBA" id="ARBA00042864"/>
    </source>
</evidence>
<dbReference type="AlphaFoldDB" id="A0A1I4ND25"/>
<keyword evidence="18" id="KW-1185">Reference proteome</keyword>
<dbReference type="Pfam" id="PF01071">
    <property type="entry name" value="GARS_A"/>
    <property type="match status" value="1"/>
</dbReference>
<comment type="cofactor">
    <cofactor evidence="2">
        <name>Mg(2+)</name>
        <dbReference type="ChEBI" id="CHEBI:18420"/>
    </cofactor>
</comment>
<evidence type="ECO:0000256" key="10">
    <source>
        <dbReference type="ARBA" id="ARBA00023211"/>
    </source>
</evidence>
<dbReference type="NCBIfam" id="TIGR00877">
    <property type="entry name" value="purD"/>
    <property type="match status" value="1"/>
</dbReference>
<evidence type="ECO:0000256" key="12">
    <source>
        <dbReference type="ARBA" id="ARBA00042242"/>
    </source>
</evidence>
<dbReference type="InterPro" id="IPR020561">
    <property type="entry name" value="PRibGlycinamid_synth_ATP-grasp"/>
</dbReference>
<dbReference type="Pfam" id="PF02844">
    <property type="entry name" value="GARS_N"/>
    <property type="match status" value="1"/>
</dbReference>
<dbReference type="PROSITE" id="PS00184">
    <property type="entry name" value="GARS"/>
    <property type="match status" value="1"/>
</dbReference>
<keyword evidence="9 15" id="KW-0067">ATP-binding</keyword>
<evidence type="ECO:0000256" key="11">
    <source>
        <dbReference type="ARBA" id="ARBA00038345"/>
    </source>
</evidence>
<keyword evidence="6" id="KW-0479">Metal-binding</keyword>
<dbReference type="InterPro" id="IPR037123">
    <property type="entry name" value="PRibGlycinamide_synth_C_sf"/>
</dbReference>
<evidence type="ECO:0000256" key="1">
    <source>
        <dbReference type="ARBA" id="ARBA00001936"/>
    </source>
</evidence>
<dbReference type="STRING" id="266892.SAMN04488054_1176"/>
<dbReference type="GO" id="GO:0004637">
    <property type="term" value="F:phosphoribosylamine-glycine ligase activity"/>
    <property type="evidence" value="ECO:0007669"/>
    <property type="project" value="UniProtKB-UniRule"/>
</dbReference>
<dbReference type="UniPathway" id="UPA00074">
    <property type="reaction ID" value="UER00125"/>
</dbReference>
<evidence type="ECO:0000313" key="17">
    <source>
        <dbReference type="EMBL" id="SFM13472.1"/>
    </source>
</evidence>
<dbReference type="GO" id="GO:0006189">
    <property type="term" value="P:'de novo' IMP biosynthetic process"/>
    <property type="evidence" value="ECO:0007669"/>
    <property type="project" value="UniProtKB-UniRule"/>
</dbReference>
<dbReference type="GO" id="GO:0005524">
    <property type="term" value="F:ATP binding"/>
    <property type="evidence" value="ECO:0007669"/>
    <property type="project" value="UniProtKB-UniRule"/>
</dbReference>
<dbReference type="InterPro" id="IPR020560">
    <property type="entry name" value="PRibGlycinamide_synth_C-dom"/>
</dbReference>
<name>A0A1I4ND25_9BACI</name>
<dbReference type="SUPFAM" id="SSF56059">
    <property type="entry name" value="Glutathione synthetase ATP-binding domain-like"/>
    <property type="match status" value="1"/>
</dbReference>
<dbReference type="InterPro" id="IPR020559">
    <property type="entry name" value="PRibGlycinamide_synth_CS"/>
</dbReference>
<dbReference type="InterPro" id="IPR016185">
    <property type="entry name" value="PreATP-grasp_dom_sf"/>
</dbReference>
<evidence type="ECO:0000256" key="5">
    <source>
        <dbReference type="ARBA" id="ARBA00022598"/>
    </source>
</evidence>
<dbReference type="GO" id="GO:0009113">
    <property type="term" value="P:purine nucleobase biosynthetic process"/>
    <property type="evidence" value="ECO:0007669"/>
    <property type="project" value="InterPro"/>
</dbReference>
<dbReference type="Pfam" id="PF02843">
    <property type="entry name" value="GARS_C"/>
    <property type="match status" value="1"/>
</dbReference>
<dbReference type="SUPFAM" id="SSF51246">
    <property type="entry name" value="Rudiment single hybrid motif"/>
    <property type="match status" value="1"/>
</dbReference>
<dbReference type="Gene3D" id="3.40.50.20">
    <property type="match status" value="1"/>
</dbReference>
<dbReference type="SUPFAM" id="SSF52440">
    <property type="entry name" value="PreATP-grasp domain"/>
    <property type="match status" value="1"/>
</dbReference>
<keyword evidence="10" id="KW-0464">Manganese</keyword>
<evidence type="ECO:0000256" key="7">
    <source>
        <dbReference type="ARBA" id="ARBA00022741"/>
    </source>
</evidence>
<dbReference type="EC" id="6.3.4.13" evidence="4 14"/>
<dbReference type="GO" id="GO:0046872">
    <property type="term" value="F:metal ion binding"/>
    <property type="evidence" value="ECO:0007669"/>
    <property type="project" value="UniProtKB-KW"/>
</dbReference>
<dbReference type="PANTHER" id="PTHR43472">
    <property type="entry name" value="PHOSPHORIBOSYLAMINE--GLYCINE LIGASE"/>
    <property type="match status" value="1"/>
</dbReference>